<gene>
    <name evidence="1" type="ORF">AGLY_017279</name>
</gene>
<evidence type="ECO:0000313" key="1">
    <source>
        <dbReference type="EMBL" id="KAE9522333.1"/>
    </source>
</evidence>
<protein>
    <submittedName>
        <fullName evidence="1">Uncharacterized protein</fullName>
    </submittedName>
</protein>
<keyword evidence="2" id="KW-1185">Reference proteome</keyword>
<dbReference type="EMBL" id="VYZN01001367">
    <property type="protein sequence ID" value="KAE9522333.1"/>
    <property type="molecule type" value="Genomic_DNA"/>
</dbReference>
<reference evidence="1 2" key="1">
    <citation type="submission" date="2019-08" db="EMBL/GenBank/DDBJ databases">
        <title>The genome of the soybean aphid Biotype 1, its phylome, world population structure and adaptation to the North American continent.</title>
        <authorList>
            <person name="Giordano R."/>
            <person name="Donthu R.K."/>
            <person name="Hernandez A.G."/>
            <person name="Wright C.L."/>
            <person name="Zimin A.V."/>
        </authorList>
    </citation>
    <scope>NUCLEOTIDE SEQUENCE [LARGE SCALE GENOMIC DNA]</scope>
    <source>
        <tissue evidence="1">Whole aphids</tissue>
    </source>
</reference>
<sequence length="456" mass="51971">MHESLTLSLTGNSTVLTANYFPSLNVYEDSEIALLSLQTFNSFPNIINAINNRLKIEVIPSKRNKYKLHTFEFCLEEGCYEIDDINNKIAKELSQVNNNYGTQLAFSVRIDPVDFKTYIKCNGILQFNTQYSIAPVLGFKKIRCGPFHEACRSEKTANLNTINSIKVLCNIAHGSFNNQHQSHSIYEFFPSGRTGTKVVQSPSNLIYYRLNKTDINSITVQLVDQNNNPIDNFNETLTDSEIALLCLQSFNSFPNINENNNKFSIEIVDNENNNAPMMCYIKLEEGCYEIEDINQRVKKQIDDYNSENLTNITFDISVDPNDFRSYIKCNGVLHFEIPYSIAPVLGFEKRQYKPEYEILRSEKAANLNTINSIKVMCNIAQGSFNNHLQSHSIYEFFPSGRTGSKVIQSPPNLIYYKLNKTNIDSITVQLVDQDHNPIGNFGEALTIVLHIKRYGS</sequence>
<dbReference type="AlphaFoldDB" id="A0A6G0SVE8"/>
<organism evidence="1 2">
    <name type="scientific">Aphis glycines</name>
    <name type="common">Soybean aphid</name>
    <dbReference type="NCBI Taxonomy" id="307491"/>
    <lineage>
        <taxon>Eukaryota</taxon>
        <taxon>Metazoa</taxon>
        <taxon>Ecdysozoa</taxon>
        <taxon>Arthropoda</taxon>
        <taxon>Hexapoda</taxon>
        <taxon>Insecta</taxon>
        <taxon>Pterygota</taxon>
        <taxon>Neoptera</taxon>
        <taxon>Paraneoptera</taxon>
        <taxon>Hemiptera</taxon>
        <taxon>Sternorrhyncha</taxon>
        <taxon>Aphidomorpha</taxon>
        <taxon>Aphidoidea</taxon>
        <taxon>Aphididae</taxon>
        <taxon>Aphidini</taxon>
        <taxon>Aphis</taxon>
        <taxon>Aphis</taxon>
    </lineage>
</organism>
<dbReference type="Proteomes" id="UP000475862">
    <property type="component" value="Unassembled WGS sequence"/>
</dbReference>
<name>A0A6G0SVE8_APHGL</name>
<evidence type="ECO:0000313" key="2">
    <source>
        <dbReference type="Proteomes" id="UP000475862"/>
    </source>
</evidence>
<dbReference type="OrthoDB" id="6619655at2759"/>
<proteinExistence type="predicted"/>
<comment type="caution">
    <text evidence="1">The sequence shown here is derived from an EMBL/GenBank/DDBJ whole genome shotgun (WGS) entry which is preliminary data.</text>
</comment>
<accession>A0A6G0SVE8</accession>